<gene>
    <name evidence="1" type="ORF">Tsubulata_019558</name>
</gene>
<reference evidence="1" key="1">
    <citation type="submission" date="2022-02" db="EMBL/GenBank/DDBJ databases">
        <authorList>
            <person name="Henning P.M."/>
            <person name="McCubbin A.G."/>
            <person name="Shore J.S."/>
        </authorList>
    </citation>
    <scope>NUCLEOTIDE SEQUENCE</scope>
    <source>
        <strain evidence="1">F60SS</strain>
        <tissue evidence="1">Leaves</tissue>
    </source>
</reference>
<comment type="caution">
    <text evidence="1">The sequence shown here is derived from an EMBL/GenBank/DDBJ whole genome shotgun (WGS) entry which is preliminary data.</text>
</comment>
<dbReference type="Proteomes" id="UP001141552">
    <property type="component" value="Unassembled WGS sequence"/>
</dbReference>
<dbReference type="AlphaFoldDB" id="A0A9Q0GAA9"/>
<accession>A0A9Q0GAA9</accession>
<dbReference type="EMBL" id="JAKUCV010001515">
    <property type="protein sequence ID" value="KAJ4846011.1"/>
    <property type="molecule type" value="Genomic_DNA"/>
</dbReference>
<organism evidence="1 2">
    <name type="scientific">Turnera subulata</name>
    <dbReference type="NCBI Taxonomy" id="218843"/>
    <lineage>
        <taxon>Eukaryota</taxon>
        <taxon>Viridiplantae</taxon>
        <taxon>Streptophyta</taxon>
        <taxon>Embryophyta</taxon>
        <taxon>Tracheophyta</taxon>
        <taxon>Spermatophyta</taxon>
        <taxon>Magnoliopsida</taxon>
        <taxon>eudicotyledons</taxon>
        <taxon>Gunneridae</taxon>
        <taxon>Pentapetalae</taxon>
        <taxon>rosids</taxon>
        <taxon>fabids</taxon>
        <taxon>Malpighiales</taxon>
        <taxon>Passifloraceae</taxon>
        <taxon>Turnera</taxon>
    </lineage>
</organism>
<keyword evidence="2" id="KW-1185">Reference proteome</keyword>
<reference evidence="1" key="2">
    <citation type="journal article" date="2023" name="Plants (Basel)">
        <title>Annotation of the Turnera subulata (Passifloraceae) Draft Genome Reveals the S-Locus Evolved after the Divergence of Turneroideae from Passifloroideae in a Stepwise Manner.</title>
        <authorList>
            <person name="Henning P.M."/>
            <person name="Roalson E.H."/>
            <person name="Mir W."/>
            <person name="McCubbin A.G."/>
            <person name="Shore J.S."/>
        </authorList>
    </citation>
    <scope>NUCLEOTIDE SEQUENCE</scope>
    <source>
        <strain evidence="1">F60SS</strain>
    </source>
</reference>
<sequence length="67" mass="7540">MDLDEPAHRSPASASTVCSFQALSFLNIVKVDQFLLNIKFNELIFSEKEGKVCKLFLQHVVSLLLCL</sequence>
<name>A0A9Q0GAA9_9ROSI</name>
<evidence type="ECO:0000313" key="1">
    <source>
        <dbReference type="EMBL" id="KAJ4846011.1"/>
    </source>
</evidence>
<protein>
    <submittedName>
        <fullName evidence="1">Uncharacterized protein</fullName>
    </submittedName>
</protein>
<evidence type="ECO:0000313" key="2">
    <source>
        <dbReference type="Proteomes" id="UP001141552"/>
    </source>
</evidence>
<proteinExistence type="predicted"/>